<evidence type="ECO:0000256" key="3">
    <source>
        <dbReference type="ARBA" id="ARBA00022694"/>
    </source>
</evidence>
<accession>A0A7C8HDC7</accession>
<dbReference type="InterPro" id="IPR027417">
    <property type="entry name" value="P-loop_NTPase"/>
</dbReference>
<feature type="binding site" evidence="10">
    <location>
        <begin position="232"/>
        <end position="237"/>
    </location>
    <ligand>
        <name>GTP</name>
        <dbReference type="ChEBI" id="CHEBI:37565"/>
    </ligand>
</feature>
<dbReference type="InterPro" id="IPR005225">
    <property type="entry name" value="Small_GTP-bd"/>
</dbReference>
<feature type="binding site" evidence="10">
    <location>
        <position position="257"/>
    </location>
    <ligand>
        <name>Mg(2+)</name>
        <dbReference type="ChEBI" id="CHEBI:18420"/>
    </ligand>
</feature>
<feature type="binding site" evidence="10">
    <location>
        <begin position="276"/>
        <end position="279"/>
    </location>
    <ligand>
        <name>GTP</name>
        <dbReference type="ChEBI" id="CHEBI:37565"/>
    </ligand>
</feature>
<name>A0A7C8HDC7_9FIRM</name>
<dbReference type="PROSITE" id="PS51709">
    <property type="entry name" value="G_TRME"/>
    <property type="match status" value="1"/>
</dbReference>
<evidence type="ECO:0000256" key="8">
    <source>
        <dbReference type="ARBA" id="ARBA00022958"/>
    </source>
</evidence>
<comment type="similarity">
    <text evidence="1 10 11">Belongs to the TRAFAC class TrmE-Era-EngA-EngB-Septin-like GTPase superfamily. TrmE GTPase family.</text>
</comment>
<evidence type="ECO:0000313" key="13">
    <source>
        <dbReference type="EMBL" id="KAE9630251.1"/>
    </source>
</evidence>
<dbReference type="FunFam" id="3.30.1360.120:FF:000003">
    <property type="entry name" value="tRNA modification GTPase MnmE"/>
    <property type="match status" value="1"/>
</dbReference>
<evidence type="ECO:0000256" key="6">
    <source>
        <dbReference type="ARBA" id="ARBA00022801"/>
    </source>
</evidence>
<dbReference type="PANTHER" id="PTHR42714:SF2">
    <property type="entry name" value="TRNA MODIFICATION GTPASE GTPBP3, MITOCHONDRIAL"/>
    <property type="match status" value="1"/>
</dbReference>
<dbReference type="GO" id="GO:0002098">
    <property type="term" value="P:tRNA wobble uridine modification"/>
    <property type="evidence" value="ECO:0007669"/>
    <property type="project" value="TreeGrafter"/>
</dbReference>
<dbReference type="InterPro" id="IPR031168">
    <property type="entry name" value="G_TrmE"/>
</dbReference>
<dbReference type="PANTHER" id="PTHR42714">
    <property type="entry name" value="TRNA MODIFICATION GTPASE GTPBP3"/>
    <property type="match status" value="1"/>
</dbReference>
<dbReference type="HAMAP" id="MF_00379">
    <property type="entry name" value="GTPase_MnmE"/>
    <property type="match status" value="1"/>
</dbReference>
<dbReference type="Pfam" id="PF12631">
    <property type="entry name" value="MnmE_helical"/>
    <property type="match status" value="1"/>
</dbReference>
<dbReference type="EMBL" id="WSLF01000015">
    <property type="protein sequence ID" value="KAE9630251.1"/>
    <property type="molecule type" value="Genomic_DNA"/>
</dbReference>
<feature type="binding site" evidence="10">
    <location>
        <position position="460"/>
    </location>
    <ligand>
        <name>(6S)-5-formyl-5,6,7,8-tetrahydrofolate</name>
        <dbReference type="ChEBI" id="CHEBI:57457"/>
    </ligand>
</feature>
<gene>
    <name evidence="10 13" type="primary">mnmE</name>
    <name evidence="10" type="synonym">trmE</name>
    <name evidence="13" type="ORF">GND95_12595</name>
</gene>
<dbReference type="PRINTS" id="PR00326">
    <property type="entry name" value="GTP1OBG"/>
</dbReference>
<dbReference type="GO" id="GO:0030488">
    <property type="term" value="P:tRNA methylation"/>
    <property type="evidence" value="ECO:0007669"/>
    <property type="project" value="TreeGrafter"/>
</dbReference>
<dbReference type="InterPro" id="IPR018948">
    <property type="entry name" value="GTP-bd_TrmE_N"/>
</dbReference>
<evidence type="ECO:0000256" key="7">
    <source>
        <dbReference type="ARBA" id="ARBA00022842"/>
    </source>
</evidence>
<dbReference type="SUPFAM" id="SSF52540">
    <property type="entry name" value="P-loop containing nucleoside triphosphate hydrolases"/>
    <property type="match status" value="1"/>
</dbReference>
<evidence type="ECO:0000256" key="2">
    <source>
        <dbReference type="ARBA" id="ARBA00022490"/>
    </source>
</evidence>
<dbReference type="FunFam" id="3.40.50.300:FF:000494">
    <property type="entry name" value="tRNA modification GTPase MnmE"/>
    <property type="match status" value="1"/>
</dbReference>
<comment type="cofactor">
    <cofactor evidence="10">
        <name>K(+)</name>
        <dbReference type="ChEBI" id="CHEBI:29103"/>
    </cofactor>
    <text evidence="10">Binds 1 potassium ion per subunit.</text>
</comment>
<keyword evidence="6 10" id="KW-0378">Hydrolase</keyword>
<dbReference type="CDD" id="cd14858">
    <property type="entry name" value="TrmE_N"/>
    <property type="match status" value="1"/>
</dbReference>
<keyword evidence="9 10" id="KW-0342">GTP-binding</keyword>
<dbReference type="GO" id="GO:0042802">
    <property type="term" value="F:identical protein binding"/>
    <property type="evidence" value="ECO:0007669"/>
    <property type="project" value="UniProtKB-ARBA"/>
</dbReference>
<reference evidence="13 14" key="1">
    <citation type="submission" date="2019-12" db="EMBL/GenBank/DDBJ databases">
        <title>Defluviitalea raffinosedens, isolated from a biogas fermenter, genome sequencing and characterization.</title>
        <authorList>
            <person name="Rettenmaier R."/>
            <person name="Schneider M."/>
            <person name="Neuhaus K."/>
            <person name="Liebl W."/>
            <person name="Zverlov V."/>
        </authorList>
    </citation>
    <scope>NUCLEOTIDE SEQUENCE [LARGE SCALE GENOMIC DNA]</scope>
    <source>
        <strain evidence="13 14">249c-K6</strain>
    </source>
</reference>
<evidence type="ECO:0000256" key="5">
    <source>
        <dbReference type="ARBA" id="ARBA00022741"/>
    </source>
</evidence>
<dbReference type="EC" id="3.6.-.-" evidence="10"/>
<dbReference type="InterPro" id="IPR027266">
    <property type="entry name" value="TrmE/GcvT-like"/>
</dbReference>
<feature type="binding site" evidence="10">
    <location>
        <position position="22"/>
    </location>
    <ligand>
        <name>(6S)-5-formyl-5,6,7,8-tetrahydrofolate</name>
        <dbReference type="ChEBI" id="CHEBI:57457"/>
    </ligand>
</feature>
<keyword evidence="7 10" id="KW-0460">Magnesium</keyword>
<dbReference type="NCBIfam" id="TIGR00450">
    <property type="entry name" value="mnmE_trmE_thdF"/>
    <property type="match status" value="1"/>
</dbReference>
<keyword evidence="14" id="KW-1185">Reference proteome</keyword>
<feature type="binding site" evidence="10">
    <location>
        <position position="253"/>
    </location>
    <ligand>
        <name>K(+)</name>
        <dbReference type="ChEBI" id="CHEBI:29103"/>
    </ligand>
</feature>
<dbReference type="NCBIfam" id="NF003661">
    <property type="entry name" value="PRK05291.1-3"/>
    <property type="match status" value="1"/>
</dbReference>
<evidence type="ECO:0000259" key="12">
    <source>
        <dbReference type="PROSITE" id="PS51709"/>
    </source>
</evidence>
<feature type="binding site" evidence="10">
    <location>
        <position position="232"/>
    </location>
    <ligand>
        <name>K(+)</name>
        <dbReference type="ChEBI" id="CHEBI:29103"/>
    </ligand>
</feature>
<evidence type="ECO:0000256" key="10">
    <source>
        <dbReference type="HAMAP-Rule" id="MF_00379"/>
    </source>
</evidence>
<evidence type="ECO:0000256" key="11">
    <source>
        <dbReference type="RuleBase" id="RU003313"/>
    </source>
</evidence>
<comment type="subcellular location">
    <subcellularLocation>
        <location evidence="10">Cytoplasm</location>
    </subcellularLocation>
</comment>
<feature type="binding site" evidence="10">
    <location>
        <position position="87"/>
    </location>
    <ligand>
        <name>(6S)-5-formyl-5,6,7,8-tetrahydrofolate</name>
        <dbReference type="ChEBI" id="CHEBI:57457"/>
    </ligand>
</feature>
<keyword evidence="3 10" id="KW-0819">tRNA processing</keyword>
<dbReference type="Proteomes" id="UP000483018">
    <property type="component" value="Unassembled WGS sequence"/>
</dbReference>
<comment type="subunit">
    <text evidence="10">Homodimer. Heterotetramer of two MnmE and two MnmG subunits.</text>
</comment>
<dbReference type="Gene3D" id="3.40.50.300">
    <property type="entry name" value="P-loop containing nucleotide triphosphate hydrolases"/>
    <property type="match status" value="1"/>
</dbReference>
<dbReference type="GO" id="GO:0005829">
    <property type="term" value="C:cytosol"/>
    <property type="evidence" value="ECO:0007669"/>
    <property type="project" value="TreeGrafter"/>
</dbReference>
<keyword evidence="8 10" id="KW-0630">Potassium</keyword>
<evidence type="ECO:0000313" key="14">
    <source>
        <dbReference type="Proteomes" id="UP000483018"/>
    </source>
</evidence>
<feature type="binding site" evidence="10">
    <location>
        <begin position="251"/>
        <end position="257"/>
    </location>
    <ligand>
        <name>GTP</name>
        <dbReference type="ChEBI" id="CHEBI:37565"/>
    </ligand>
</feature>
<dbReference type="Gene3D" id="1.20.120.430">
    <property type="entry name" value="tRNA modification GTPase MnmE domain 2"/>
    <property type="match status" value="1"/>
</dbReference>
<dbReference type="NCBIfam" id="TIGR00231">
    <property type="entry name" value="small_GTP"/>
    <property type="match status" value="1"/>
</dbReference>
<comment type="caution">
    <text evidence="13">The sequence shown here is derived from an EMBL/GenBank/DDBJ whole genome shotgun (WGS) entry which is preliminary data.</text>
</comment>
<dbReference type="GO" id="GO:0003924">
    <property type="term" value="F:GTPase activity"/>
    <property type="evidence" value="ECO:0007669"/>
    <property type="project" value="UniProtKB-UniRule"/>
</dbReference>
<dbReference type="Gene3D" id="3.30.1360.120">
    <property type="entry name" value="Probable tRNA modification gtpase trme, domain 1"/>
    <property type="match status" value="1"/>
</dbReference>
<evidence type="ECO:0000256" key="9">
    <source>
        <dbReference type="ARBA" id="ARBA00023134"/>
    </source>
</evidence>
<proteinExistence type="inferred from homology"/>
<evidence type="ECO:0000256" key="4">
    <source>
        <dbReference type="ARBA" id="ARBA00022723"/>
    </source>
</evidence>
<feature type="binding site" evidence="10">
    <location>
        <position position="236"/>
    </location>
    <ligand>
        <name>Mg(2+)</name>
        <dbReference type="ChEBI" id="CHEBI:18420"/>
    </ligand>
</feature>
<protein>
    <recommendedName>
        <fullName evidence="10">tRNA modification GTPase MnmE</fullName>
        <ecNumber evidence="10">3.6.-.-</ecNumber>
    </recommendedName>
</protein>
<dbReference type="Pfam" id="PF01926">
    <property type="entry name" value="MMR_HSR1"/>
    <property type="match status" value="1"/>
</dbReference>
<dbReference type="RefSeq" id="WP_158741509.1">
    <property type="nucleotide sequence ID" value="NZ_JAFBEP010000010.1"/>
</dbReference>
<keyword evidence="5 10" id="KW-0547">Nucleotide-binding</keyword>
<dbReference type="InterPro" id="IPR027368">
    <property type="entry name" value="MnmE_dom2"/>
</dbReference>
<dbReference type="OrthoDB" id="9805918at2"/>
<dbReference type="SUPFAM" id="SSF116878">
    <property type="entry name" value="TrmE connector domain"/>
    <property type="match status" value="1"/>
</dbReference>
<feature type="domain" description="TrmE-type G" evidence="12">
    <location>
        <begin position="222"/>
        <end position="381"/>
    </location>
</feature>
<organism evidence="13 14">
    <name type="scientific">Defluviitalea raffinosedens</name>
    <dbReference type="NCBI Taxonomy" id="1450156"/>
    <lineage>
        <taxon>Bacteria</taxon>
        <taxon>Bacillati</taxon>
        <taxon>Bacillota</taxon>
        <taxon>Clostridia</taxon>
        <taxon>Lachnospirales</taxon>
        <taxon>Defluviitaleaceae</taxon>
        <taxon>Defluviitalea</taxon>
    </lineage>
</organism>
<dbReference type="GO" id="GO:0005525">
    <property type="term" value="F:GTP binding"/>
    <property type="evidence" value="ECO:0007669"/>
    <property type="project" value="UniProtKB-UniRule"/>
</dbReference>
<dbReference type="Pfam" id="PF10396">
    <property type="entry name" value="TrmE_N"/>
    <property type="match status" value="1"/>
</dbReference>
<dbReference type="CDD" id="cd04164">
    <property type="entry name" value="trmE"/>
    <property type="match status" value="1"/>
</dbReference>
<comment type="caution">
    <text evidence="10">Lacks conserved residue(s) required for the propagation of feature annotation.</text>
</comment>
<feature type="binding site" evidence="10">
    <location>
        <position position="126"/>
    </location>
    <ligand>
        <name>(6S)-5-formyl-5,6,7,8-tetrahydrofolate</name>
        <dbReference type="ChEBI" id="CHEBI:57457"/>
    </ligand>
</feature>
<comment type="function">
    <text evidence="10">Exhibits a very high intrinsic GTPase hydrolysis rate. Involved in the addition of a carboxymethylaminomethyl (cmnm) group at the wobble position (U34) of certain tRNAs, forming tRNA-cmnm(5)s(2)U34.</text>
</comment>
<dbReference type="InterPro" id="IPR004520">
    <property type="entry name" value="GTPase_MnmE"/>
</dbReference>
<dbReference type="GO" id="GO:0046872">
    <property type="term" value="F:metal ion binding"/>
    <property type="evidence" value="ECO:0007669"/>
    <property type="project" value="UniProtKB-KW"/>
</dbReference>
<keyword evidence="2 10" id="KW-0963">Cytoplasm</keyword>
<dbReference type="InterPro" id="IPR006073">
    <property type="entry name" value="GTP-bd"/>
</dbReference>
<dbReference type="InterPro" id="IPR025867">
    <property type="entry name" value="MnmE_helical"/>
</dbReference>
<feature type="binding site" evidence="10">
    <location>
        <position position="251"/>
    </location>
    <ligand>
        <name>K(+)</name>
        <dbReference type="ChEBI" id="CHEBI:29103"/>
    </ligand>
</feature>
<keyword evidence="4 10" id="KW-0479">Metal-binding</keyword>
<evidence type="ECO:0000256" key="1">
    <source>
        <dbReference type="ARBA" id="ARBA00011043"/>
    </source>
</evidence>
<dbReference type="AlphaFoldDB" id="A0A7C8HDC7"/>
<feature type="binding site" evidence="10">
    <location>
        <position position="256"/>
    </location>
    <ligand>
        <name>K(+)</name>
        <dbReference type="ChEBI" id="CHEBI:29103"/>
    </ligand>
</feature>
<sequence>MIEDTIAAISTPPGTGGIGIIRLSGKDVFSIVNPIFRGKKNQDLSKVRSHTIHYGYIIDKESKKTIDEVLVMVMKAPNTYTKEDIVEINCHGGIVSVRKVLEQVLKMGARLAEPGEFTKRAFLNGRIDLSQAEAVIDIIEAKTDMSLSTAMDQLEGSLSHRIGEIREELLEIMAHIEAAIDYPEYDIEELGYDRVRKRIEEIRANIHRLLDTADSGKILREGVKTAIVGKPNVGKSSLLNALLREQRAIVTNIPGTTRDVLEEYINISGVPFKLIDTAGIRETEDVVEQIGVNRSKEIIESADLIIMILDLSTSLTEEDMYIMNLIENKKKLVLLNKTDLPAKLDKNEIYNRFTQNEILEISAKNREDIERLEETLKEMFMTGKINMEESIMITNLRHKDALIKADECLKDALSTIDMEMPEDCLSIDLTNAYKYLGEITGESVQDDLIQKIFSQFCLGK</sequence>